<dbReference type="Proteomes" id="UP001049176">
    <property type="component" value="Chromosome 5"/>
</dbReference>
<keyword evidence="3" id="KW-1185">Reference proteome</keyword>
<evidence type="ECO:0000256" key="1">
    <source>
        <dbReference type="SAM" id="MobiDB-lite"/>
    </source>
</evidence>
<dbReference type="AlphaFoldDB" id="A0A9P7S007"/>
<name>A0A9P7S007_9AGAR</name>
<accession>A0A9P7S007</accession>
<dbReference type="KEGG" id="more:E1B28_009147"/>
<evidence type="ECO:0000313" key="3">
    <source>
        <dbReference type="Proteomes" id="UP001049176"/>
    </source>
</evidence>
<sequence>MSSQGSIISQRIYFWGSSPLFRQNNVLPFWTSCWPPLTLSFNFRKQCILQCSDLNHPSPLCRWSTGRPQFFLFRTLRSIVNTDGRRRIRNQEESIFKRSSSTCVMGDPDACTGFGSQKRPPSNSTSPPA</sequence>
<dbReference type="RefSeq" id="XP_043009302.1">
    <property type="nucleotide sequence ID" value="XM_043154015.1"/>
</dbReference>
<organism evidence="2 3">
    <name type="scientific">Marasmius oreades</name>
    <name type="common">fairy-ring Marasmius</name>
    <dbReference type="NCBI Taxonomy" id="181124"/>
    <lineage>
        <taxon>Eukaryota</taxon>
        <taxon>Fungi</taxon>
        <taxon>Dikarya</taxon>
        <taxon>Basidiomycota</taxon>
        <taxon>Agaricomycotina</taxon>
        <taxon>Agaricomycetes</taxon>
        <taxon>Agaricomycetidae</taxon>
        <taxon>Agaricales</taxon>
        <taxon>Marasmiineae</taxon>
        <taxon>Marasmiaceae</taxon>
        <taxon>Marasmius</taxon>
    </lineage>
</organism>
<protein>
    <submittedName>
        <fullName evidence="2">Uncharacterized protein</fullName>
    </submittedName>
</protein>
<dbReference type="EMBL" id="CM032185">
    <property type="protein sequence ID" value="KAG7092832.1"/>
    <property type="molecule type" value="Genomic_DNA"/>
</dbReference>
<gene>
    <name evidence="2" type="ORF">E1B28_009147</name>
</gene>
<dbReference type="GeneID" id="66078223"/>
<comment type="caution">
    <text evidence="2">The sequence shown here is derived from an EMBL/GenBank/DDBJ whole genome shotgun (WGS) entry which is preliminary data.</text>
</comment>
<reference evidence="2" key="1">
    <citation type="journal article" date="2021" name="Genome Biol. Evol.">
        <title>The assembled and annotated genome of the fairy-ring fungus Marasmius oreades.</title>
        <authorList>
            <person name="Hiltunen M."/>
            <person name="Ament-Velasquez S.L."/>
            <person name="Johannesson H."/>
        </authorList>
    </citation>
    <scope>NUCLEOTIDE SEQUENCE</scope>
    <source>
        <strain evidence="2">03SP1</strain>
    </source>
</reference>
<evidence type="ECO:0000313" key="2">
    <source>
        <dbReference type="EMBL" id="KAG7092832.1"/>
    </source>
</evidence>
<feature type="region of interest" description="Disordered" evidence="1">
    <location>
        <begin position="109"/>
        <end position="129"/>
    </location>
</feature>
<proteinExistence type="predicted"/>
<feature type="compositionally biased region" description="Polar residues" evidence="1">
    <location>
        <begin position="119"/>
        <end position="129"/>
    </location>
</feature>